<accession>A0A411Z2T1</accession>
<feature type="chain" id="PRO_5019224168" evidence="1">
    <location>
        <begin position="19"/>
        <end position="237"/>
    </location>
</feature>
<dbReference type="EMBL" id="QWEY01000004">
    <property type="protein sequence ID" value="RGP37369.1"/>
    <property type="molecule type" value="Genomic_DNA"/>
</dbReference>
<proteinExistence type="predicted"/>
<dbReference type="AlphaFoldDB" id="A0A411Z2T1"/>
<dbReference type="RefSeq" id="WP_118151328.1">
    <property type="nucleotide sequence ID" value="NZ_QWEY01000004.1"/>
</dbReference>
<dbReference type="OrthoDB" id="7844595at2"/>
<organism evidence="2 3">
    <name type="scientific">Pseudotabrizicola alkalilacus</name>
    <dbReference type="NCBI Taxonomy" id="2305252"/>
    <lineage>
        <taxon>Bacteria</taxon>
        <taxon>Pseudomonadati</taxon>
        <taxon>Pseudomonadota</taxon>
        <taxon>Alphaproteobacteria</taxon>
        <taxon>Rhodobacterales</taxon>
        <taxon>Paracoccaceae</taxon>
        <taxon>Pseudotabrizicola</taxon>
    </lineage>
</organism>
<keyword evidence="1" id="KW-0732">Signal</keyword>
<dbReference type="Proteomes" id="UP000284547">
    <property type="component" value="Unassembled WGS sequence"/>
</dbReference>
<gene>
    <name evidence="2" type="ORF">D1012_09075</name>
</gene>
<protein>
    <submittedName>
        <fullName evidence="2">Uncharacterized protein</fullName>
    </submittedName>
</protein>
<evidence type="ECO:0000313" key="2">
    <source>
        <dbReference type="EMBL" id="RGP37369.1"/>
    </source>
</evidence>
<keyword evidence="3" id="KW-1185">Reference proteome</keyword>
<sequence length="237" mass="26184">MLKHVLIVAVLLPVPAFAGSFSPPEGCTTFMTVQARQCRVSNHYKCSADAPGDQWRADFDQQGPFFLSRINHEAEWVESYDLGQTAVRQTLDPDPSDPASFSELLASGTDTFAFNLSRDNGEQTRVNGFDTLTGRTFTIDGVTLSETQFEFTESDQNGVILRQSRGNEYIHPEMRLFFSGPSEWRGPEGDFLPMDGSPVKFLFPDDPGFAATEPLFDCDPLMTQAAPEAAPIPVAFK</sequence>
<evidence type="ECO:0000313" key="3">
    <source>
        <dbReference type="Proteomes" id="UP000284547"/>
    </source>
</evidence>
<name>A0A411Z2T1_9RHOB</name>
<comment type="caution">
    <text evidence="2">The sequence shown here is derived from an EMBL/GenBank/DDBJ whole genome shotgun (WGS) entry which is preliminary data.</text>
</comment>
<reference evidence="2 3" key="1">
    <citation type="submission" date="2018-08" db="EMBL/GenBank/DDBJ databases">
        <title>Flavobacterium tibetense sp. nov., isolated from a wetland YonghuCo on Tibetan Plateau.</title>
        <authorList>
            <person name="Phurbu D."/>
            <person name="Lu H."/>
            <person name="Xing P."/>
        </authorList>
    </citation>
    <scope>NUCLEOTIDE SEQUENCE [LARGE SCALE GENOMIC DNA]</scope>
    <source>
        <strain evidence="2 3">DJC</strain>
    </source>
</reference>
<feature type="signal peptide" evidence="1">
    <location>
        <begin position="1"/>
        <end position="18"/>
    </location>
</feature>
<evidence type="ECO:0000256" key="1">
    <source>
        <dbReference type="SAM" id="SignalP"/>
    </source>
</evidence>